<reference evidence="9" key="1">
    <citation type="submission" date="2017-05" db="EMBL/GenBank/DDBJ databases">
        <title>The Genome Sequence of Enterococcus sp. 9D6_DIV0238.</title>
        <authorList>
            <consortium name="The Broad Institute Genomics Platform"/>
            <consortium name="The Broad Institute Genomic Center for Infectious Diseases"/>
            <person name="Earl A."/>
            <person name="Manson A."/>
            <person name="Schwartman J."/>
            <person name="Gilmore M."/>
            <person name="Abouelleil A."/>
            <person name="Cao P."/>
            <person name="Chapman S."/>
            <person name="Cusick C."/>
            <person name="Shea T."/>
            <person name="Young S."/>
            <person name="Neafsey D."/>
            <person name="Nusbaum C."/>
            <person name="Birren B."/>
        </authorList>
    </citation>
    <scope>NUCLEOTIDE SEQUENCE [LARGE SCALE GENOMIC DNA]</scope>
    <source>
        <strain evidence="9">9D6_DIV0238</strain>
    </source>
</reference>
<dbReference type="InterPro" id="IPR017850">
    <property type="entry name" value="Alkaline_phosphatase_core_sf"/>
</dbReference>
<feature type="transmembrane region" description="Helical" evidence="7">
    <location>
        <begin position="527"/>
        <end position="544"/>
    </location>
</feature>
<evidence type="ECO:0000256" key="2">
    <source>
        <dbReference type="ARBA" id="ARBA00004936"/>
    </source>
</evidence>
<evidence type="ECO:0000313" key="9">
    <source>
        <dbReference type="EMBL" id="OUZ32867.1"/>
    </source>
</evidence>
<feature type="transmembrane region" description="Helical" evidence="7">
    <location>
        <begin position="443"/>
        <end position="462"/>
    </location>
</feature>
<comment type="pathway">
    <text evidence="2">Cell wall biogenesis; lipoteichoic acid biosynthesis.</text>
</comment>
<keyword evidence="6 7" id="KW-0472">Membrane</keyword>
<dbReference type="RefSeq" id="WP_176372819.1">
    <property type="nucleotide sequence ID" value="NZ_CP147246.1"/>
</dbReference>
<dbReference type="EMBL" id="NIBQ01000002">
    <property type="protein sequence ID" value="OUZ32867.1"/>
    <property type="molecule type" value="Genomic_DNA"/>
</dbReference>
<name>A0A200J8B6_9ENTE</name>
<evidence type="ECO:0000256" key="6">
    <source>
        <dbReference type="ARBA" id="ARBA00023136"/>
    </source>
</evidence>
<evidence type="ECO:0000256" key="7">
    <source>
        <dbReference type="SAM" id="Phobius"/>
    </source>
</evidence>
<keyword evidence="5 7" id="KW-1133">Transmembrane helix</keyword>
<dbReference type="SUPFAM" id="SSF53649">
    <property type="entry name" value="Alkaline phosphatase-like"/>
    <property type="match status" value="1"/>
</dbReference>
<reference evidence="10" key="3">
    <citation type="submission" date="2024-03" db="EMBL/GenBank/DDBJ databases">
        <title>The Genome Sequence of Enterococcus sp. DIV0238c.</title>
        <authorList>
            <consortium name="The Broad Institute Genomics Platform"/>
            <consortium name="The Broad Institute Microbial Omics Core"/>
            <consortium name="The Broad Institute Genomic Center for Infectious Diseases"/>
            <person name="Earl A."/>
            <person name="Manson A."/>
            <person name="Gilmore M."/>
            <person name="Schwartman J."/>
            <person name="Shea T."/>
            <person name="Abouelleil A."/>
            <person name="Cao P."/>
            <person name="Chapman S."/>
            <person name="Cusick C."/>
            <person name="Young S."/>
            <person name="Neafsey D."/>
            <person name="Nusbaum C."/>
            <person name="Birren B."/>
        </authorList>
    </citation>
    <scope>NUCLEOTIDE SEQUENCE</scope>
    <source>
        <strain evidence="10">9D6_DIV0238</strain>
    </source>
</reference>
<feature type="transmembrane region" description="Helical" evidence="7">
    <location>
        <begin position="315"/>
        <end position="335"/>
    </location>
</feature>
<feature type="transmembrane region" description="Helical" evidence="7">
    <location>
        <begin position="373"/>
        <end position="391"/>
    </location>
</feature>
<evidence type="ECO:0000313" key="11">
    <source>
        <dbReference type="Proteomes" id="UP000196151"/>
    </source>
</evidence>
<feature type="transmembrane region" description="Helical" evidence="7">
    <location>
        <begin position="122"/>
        <end position="142"/>
    </location>
</feature>
<dbReference type="InterPro" id="IPR050448">
    <property type="entry name" value="OpgB/LTA_synthase_biosynth"/>
</dbReference>
<dbReference type="GO" id="GO:0005886">
    <property type="term" value="C:plasma membrane"/>
    <property type="evidence" value="ECO:0007669"/>
    <property type="project" value="UniProtKB-SubCell"/>
</dbReference>
<dbReference type="Pfam" id="PF00884">
    <property type="entry name" value="Sulfatase"/>
    <property type="match status" value="1"/>
</dbReference>
<evidence type="ECO:0000256" key="3">
    <source>
        <dbReference type="ARBA" id="ARBA00022475"/>
    </source>
</evidence>
<dbReference type="AlphaFoldDB" id="A0A200J8B6"/>
<evidence type="ECO:0000256" key="1">
    <source>
        <dbReference type="ARBA" id="ARBA00004651"/>
    </source>
</evidence>
<keyword evidence="11" id="KW-1185">Reference proteome</keyword>
<feature type="domain" description="Sulfatase N-terminal" evidence="8">
    <location>
        <begin position="624"/>
        <end position="913"/>
    </location>
</feature>
<evidence type="ECO:0000256" key="5">
    <source>
        <dbReference type="ARBA" id="ARBA00022989"/>
    </source>
</evidence>
<feature type="transmembrane region" description="Helical" evidence="7">
    <location>
        <begin position="241"/>
        <end position="260"/>
    </location>
</feature>
<keyword evidence="3" id="KW-1003">Cell membrane</keyword>
<feature type="transmembrane region" description="Helical" evidence="7">
    <location>
        <begin position="180"/>
        <end position="195"/>
    </location>
</feature>
<evidence type="ECO:0000259" key="8">
    <source>
        <dbReference type="Pfam" id="PF00884"/>
    </source>
</evidence>
<feature type="transmembrane region" description="Helical" evidence="7">
    <location>
        <begin position="80"/>
        <end position="102"/>
    </location>
</feature>
<proteinExistence type="predicted"/>
<protein>
    <recommendedName>
        <fullName evidence="8">Sulfatase N-terminal domain-containing protein</fullName>
    </recommendedName>
</protein>
<dbReference type="EMBL" id="CP147246">
    <property type="protein sequence ID" value="WYJ94000.1"/>
    <property type="molecule type" value="Genomic_DNA"/>
</dbReference>
<keyword evidence="4 7" id="KW-0812">Transmembrane</keyword>
<feature type="transmembrane region" description="Helical" evidence="7">
    <location>
        <begin position="207"/>
        <end position="229"/>
    </location>
</feature>
<reference evidence="10" key="2">
    <citation type="submission" date="2017-05" db="EMBL/GenBank/DDBJ databases">
        <authorList>
            <consortium name="The Broad Institute Genomics Platform"/>
            <consortium name="The Broad Institute Genomic Center for Infectious Diseases"/>
            <person name="Earl A."/>
            <person name="Manson A."/>
            <person name="Schwartman J."/>
            <person name="Gilmore M."/>
            <person name="Abouelleil A."/>
            <person name="Cao P."/>
            <person name="Chapman S."/>
            <person name="Cusick C."/>
            <person name="Shea T."/>
            <person name="Young S."/>
            <person name="Neafsey D."/>
            <person name="Nusbaum C."/>
            <person name="Birren B."/>
        </authorList>
    </citation>
    <scope>NUCLEOTIDE SEQUENCE</scope>
    <source>
        <strain evidence="10">9D6_DIV0238</strain>
    </source>
</reference>
<dbReference type="Proteomes" id="UP000196151">
    <property type="component" value="Chromosome"/>
</dbReference>
<feature type="transmembrane region" description="Helical" evidence="7">
    <location>
        <begin position="149"/>
        <end position="168"/>
    </location>
</feature>
<organism evidence="9">
    <name type="scientific">Candidatus Enterococcus dunnyi</name>
    <dbReference type="NCBI Taxonomy" id="1834192"/>
    <lineage>
        <taxon>Bacteria</taxon>
        <taxon>Bacillati</taxon>
        <taxon>Bacillota</taxon>
        <taxon>Bacilli</taxon>
        <taxon>Lactobacillales</taxon>
        <taxon>Enterococcaceae</taxon>
        <taxon>Enterococcus</taxon>
    </lineage>
</organism>
<dbReference type="InterPro" id="IPR000917">
    <property type="entry name" value="Sulfatase_N"/>
</dbReference>
<dbReference type="Gene3D" id="3.40.720.10">
    <property type="entry name" value="Alkaline Phosphatase, subunit A"/>
    <property type="match status" value="1"/>
</dbReference>
<feature type="transmembrane region" description="Helical" evidence="7">
    <location>
        <begin position="418"/>
        <end position="436"/>
    </location>
</feature>
<dbReference type="PANTHER" id="PTHR47371">
    <property type="entry name" value="LIPOTEICHOIC ACID SYNTHASE"/>
    <property type="match status" value="1"/>
</dbReference>
<evidence type="ECO:0000256" key="4">
    <source>
        <dbReference type="ARBA" id="ARBA00022692"/>
    </source>
</evidence>
<comment type="subcellular location">
    <subcellularLocation>
        <location evidence="1">Cell membrane</location>
        <topology evidence="1">Multi-pass membrane protein</topology>
    </subcellularLocation>
</comment>
<accession>A0A200J8B6</accession>
<dbReference type="PANTHER" id="PTHR47371:SF3">
    <property type="entry name" value="PHOSPHOGLYCEROL TRANSFERASE I"/>
    <property type="match status" value="1"/>
</dbReference>
<sequence>MIKNKSTKFNYLPIIVACLFMVVQRVLRSAIEIPEYSGYVTRFYLYQIVNAIVMVGINIFPIYLGFYAQKFKEKNIFRKLSHYLLLYILTSLVINVFFFFLQNSLNIRDYWMILFPISQNNFGYSVSCVLILLFLPVLISWLDQTSEQTLKISVLFTSFLFVVLPTLFSKDLWGFQEGKSILWVLYLVLIGYFLKRMKVLQKVRFPLIHLIVSVVFLVSTIFIMAVVSLQMRNDVSTATRFCVPFSLFAMYYTVSLFLSLESRKYLRLNVSTDMIAATLISNQLAINVPLVPYIISTYYRKSYPDSGAQWLKSLVMYIILWFGASVMLTFGNILIQKTKSFTFIARKLAVESPKDLQRKLLSVCQWLKRKQRLLFTAMFFYVFTIIQMLLISETQLSISVSDTANAYGFILLKRQAPIFLNVLIIMMFFMFLLIVTNKFWHSFILTVIIDLVITISNYLKIALREEPVLPSDLKLLSGINEIIDMVNPIIIFAGVAVIILLAISSYVLERRAKRLYNLKISWKKRGIGLTVIVLFFSSLFFVNHKNSPSYLFFNLFRVNRYFYNQKLGAQINGPIVQFLNNIDVLVMDEPAGYSEEKIKEIMKKYDKEAETINKDRVDWAENETVIFNLSESFSDPKRVPNLTIDNDPMPYVRQLMKETTSGLMLSNGYGGGTANMEWGALTSLDISNLSPTLPTPYTQLVEKQMISPNITNLFEDNIAIHPYVATLYNRKNVFEKFGFDTFYYVDGPDELKYQDKIDDNIYISDFSAYNETLDKLKANLDTTQFIQLSTMQNHMPYKDYYQENNFSFSGNAVVRDRQSELNTYMQGMYYTDEAVRYFIEELDKIEKPITFVFYGDHLPSLYSGNNMGKYGLVQHETDYFIYSNRYSRERSQKLNKKIVAPYNFSALALEQADIKITPFYALMTKLTNEVLASTTDPSASISNNYNGQKIFVTDTNETLSETDLSSKQKELLDEYRLIQYDLTAGEEYAAEWASQSVIDR</sequence>
<dbReference type="CDD" id="cd16015">
    <property type="entry name" value="LTA_synthase"/>
    <property type="match status" value="1"/>
</dbReference>
<evidence type="ECO:0000313" key="10">
    <source>
        <dbReference type="EMBL" id="WYJ94000.1"/>
    </source>
</evidence>
<feature type="transmembrane region" description="Helical" evidence="7">
    <location>
        <begin position="482"/>
        <end position="507"/>
    </location>
</feature>
<feature type="transmembrane region" description="Helical" evidence="7">
    <location>
        <begin position="272"/>
        <end position="295"/>
    </location>
</feature>
<feature type="transmembrane region" description="Helical" evidence="7">
    <location>
        <begin position="44"/>
        <end position="68"/>
    </location>
</feature>
<gene>
    <name evidence="10" type="ORF">A5889_001502</name>
    <name evidence="9" type="ORF">A5889_001576</name>
</gene>